<reference evidence="3 4" key="1">
    <citation type="journal article" date="2016" name="Nat. Commun.">
        <title>Thousands of microbial genomes shed light on interconnected biogeochemical processes in an aquifer system.</title>
        <authorList>
            <person name="Anantharaman K."/>
            <person name="Brown C.T."/>
            <person name="Hug L.A."/>
            <person name="Sharon I."/>
            <person name="Castelle C.J."/>
            <person name="Probst A.J."/>
            <person name="Thomas B.C."/>
            <person name="Singh A."/>
            <person name="Wilkins M.J."/>
            <person name="Karaoz U."/>
            <person name="Brodie E.L."/>
            <person name="Williams K.H."/>
            <person name="Hubbard S.S."/>
            <person name="Banfield J.F."/>
        </authorList>
    </citation>
    <scope>NUCLEOTIDE SEQUENCE [LARGE SCALE GENOMIC DNA]</scope>
</reference>
<evidence type="ECO:0000256" key="2">
    <source>
        <dbReference type="SAM" id="SignalP"/>
    </source>
</evidence>
<keyword evidence="2" id="KW-0732">Signal</keyword>
<evidence type="ECO:0000256" key="1">
    <source>
        <dbReference type="SAM" id="MobiDB-lite"/>
    </source>
</evidence>
<feature type="signal peptide" evidence="2">
    <location>
        <begin position="1"/>
        <end position="31"/>
    </location>
</feature>
<evidence type="ECO:0000313" key="4">
    <source>
        <dbReference type="Proteomes" id="UP000178880"/>
    </source>
</evidence>
<organism evidence="3 4">
    <name type="scientific">Candidatus Liptonbacteria bacterium RIFCSPLOWO2_01_FULL_52_25</name>
    <dbReference type="NCBI Taxonomy" id="1798650"/>
    <lineage>
        <taxon>Bacteria</taxon>
        <taxon>Candidatus Liptoniibacteriota</taxon>
    </lineage>
</organism>
<comment type="caution">
    <text evidence="3">The sequence shown here is derived from an EMBL/GenBank/DDBJ whole genome shotgun (WGS) entry which is preliminary data.</text>
</comment>
<proteinExistence type="predicted"/>
<dbReference type="AlphaFoldDB" id="A0A1G2CF67"/>
<dbReference type="Proteomes" id="UP000178880">
    <property type="component" value="Unassembled WGS sequence"/>
</dbReference>
<dbReference type="InterPro" id="IPR024079">
    <property type="entry name" value="MetalloPept_cat_dom_sf"/>
</dbReference>
<gene>
    <name evidence="3" type="ORF">A2945_04960</name>
</gene>
<evidence type="ECO:0000313" key="3">
    <source>
        <dbReference type="EMBL" id="OGY99290.1"/>
    </source>
</evidence>
<protein>
    <recommendedName>
        <fullName evidence="5">Peptidase M10 metallopeptidase domain-containing protein</fullName>
    </recommendedName>
</protein>
<feature type="region of interest" description="Disordered" evidence="1">
    <location>
        <begin position="227"/>
        <end position="253"/>
    </location>
</feature>
<evidence type="ECO:0008006" key="5">
    <source>
        <dbReference type="Google" id="ProtNLM"/>
    </source>
</evidence>
<dbReference type="Gene3D" id="3.40.390.10">
    <property type="entry name" value="Collagenase (Catalytic Domain)"/>
    <property type="match status" value="1"/>
</dbReference>
<dbReference type="EMBL" id="MHLA01000017">
    <property type="protein sequence ID" value="OGY99290.1"/>
    <property type="molecule type" value="Genomic_DNA"/>
</dbReference>
<accession>A0A1G2CF67</accession>
<dbReference type="SUPFAM" id="SSF55486">
    <property type="entry name" value="Metalloproteases ('zincins'), catalytic domain"/>
    <property type="match status" value="1"/>
</dbReference>
<feature type="chain" id="PRO_5009582290" description="Peptidase M10 metallopeptidase domain-containing protein" evidence="2">
    <location>
        <begin position="32"/>
        <end position="281"/>
    </location>
</feature>
<dbReference type="GO" id="GO:0008237">
    <property type="term" value="F:metallopeptidase activity"/>
    <property type="evidence" value="ECO:0007669"/>
    <property type="project" value="InterPro"/>
</dbReference>
<name>A0A1G2CF67_9BACT</name>
<sequence>MKIAQNIKTIGRYAAVGASALTLLAGSAAFATHSWEGYHWARTANPFTLKLGDNVNSMWDAYLAEASSDWSVSSVLDTVIVSGTTKPSACKPRSGRVEVCNAKYGPNGWLGIARVWITGGEHIAQGIVKLNDTYFGPTNSEYNTPAWRQFVMCQEVAHAFGLDHQDGAFDNANLGSCMDYTNDPDGGAGGFASDDPSNEHPNAHDFAQLELVYAHLDGFTTLSASVPSGSNGQGARAEVADGGNASEWGKAVRHDKRGQPSLYKRDLGNGEQVFTFVTWAQ</sequence>